<dbReference type="Gene3D" id="2.60.40.10">
    <property type="entry name" value="Immunoglobulins"/>
    <property type="match status" value="3"/>
</dbReference>
<dbReference type="InterPro" id="IPR036890">
    <property type="entry name" value="HATPase_C_sf"/>
</dbReference>
<evidence type="ECO:0000256" key="7">
    <source>
        <dbReference type="ARBA" id="ARBA00022840"/>
    </source>
</evidence>
<organism evidence="11 12">
    <name type="scientific">Flavobacterium cyanobacteriorum</name>
    <dbReference type="NCBI Taxonomy" id="2022802"/>
    <lineage>
        <taxon>Bacteria</taxon>
        <taxon>Pseudomonadati</taxon>
        <taxon>Bacteroidota</taxon>
        <taxon>Flavobacteriia</taxon>
        <taxon>Flavobacteriales</taxon>
        <taxon>Flavobacteriaceae</taxon>
        <taxon>Flavobacterium</taxon>
    </lineage>
</organism>
<dbReference type="InterPro" id="IPR015943">
    <property type="entry name" value="WD40/YVTN_repeat-like_dom_sf"/>
</dbReference>
<feature type="domain" description="Fibronectin type-III" evidence="10">
    <location>
        <begin position="187"/>
        <end position="277"/>
    </location>
</feature>
<dbReference type="SMART" id="SM00060">
    <property type="entry name" value="FN3"/>
    <property type="match status" value="3"/>
</dbReference>
<keyword evidence="7" id="KW-0067">ATP-binding</keyword>
<feature type="domain" description="Fibronectin type-III" evidence="10">
    <location>
        <begin position="734"/>
        <end position="827"/>
    </location>
</feature>
<sequence>MKKITLSLAGLLISCLGFAQVGIVQNFPTTTLPTGWTSPAGFLSTTQACASASWRVNIYDFLTESSLTTPTQVSNGSDLTISFDYKIVNWSAPTVATNPYNGTITTEISLDGGDSWGVSAGVINNSNHVVANTCATVTYVVPGAEVPAGSNVRIRWRCNFGTSGDYYVYIDNISATQPSTTPPACTTLSSPADGAQNVTSPVLTWADQGGLPTGYRLTIGTTPTGTQILNNVDVGNVTTYNLGSLLSGTTYYVTIKPYNANGEATGCVSTSFSTCSAGTVPFLEVFDVANPTCWTRGTGGTPATGPANFVATNTWVADGFANNGTTGAIKNNIYQAIRNDWFISPAIAIPTNGYELRFDAAATQFAATTAPTTPWELDDFIQVLVQVEGTTAWQEVYIFNSNNQPSASGTPYIIPLSAYSGQTIKVAFRAFEGTQDGVADIDFSIDNFEISPVPSTAPNCTSVTTPTDGAQNVVSSLITWAGATGSPTGYRLTVGTTPTGTQILNNFDVGNTTTYNIGALLSGTTYYVTVIPYNASGNATGCLTSTFSTCGALSVPLLEPFDVASPECWTRGNGGDPATGPTSQVTTNTWVADGYANVGTTGSLRINIDGASKNAWVISPAISIPTNGYELRFNAAATQAFGTGTPTTPWEADDFVQVLVQVEGTTTWQQLLLFNNTNVPPAAGIAYNASLAAYSGQNIRIAFRGFEGTANGAASIDFFVDNFEVTETQNIAPECTSLTIPADGAQNVQSSLITWGGATGFPTGYRLTIGTTPTGSQILNNVDVGNVTSYNLGFLLSGTTYYVTVTPYNATGAATGCTTSSFSTCNSLTAPLLEDFTAATPECWSRGTGGNTTTGPANFAAFNSWYNDGFANVGTTGAPTINIWQATRNDWFISPAISIPATGYELKFDAAANQYGSTTQIDKKNYTIPSITPLESSIPLIQFNNNLFFIDKKNIYIIHKKGKMIFNAVDSAFKKFLFQAGKYTSVKNLFFIDNQNAYYFILQNSLYKLNYENNRITSTFLFDMPEQNIIRIHYNQKYGFYVLVSLKGHVLIVKPTPFNHIFFDDYTKDINYNVKKINDDEIYSNCGWSFNFKNHKLIEYKLKSTNNSFILPLNNSYYIQHFGSFINILNSSDKLFKTNKLIDFVSYTASCHHKDRVWICKTDLLNSVNYIENESLKRDDFATNYFKNESITGIYSFNNDLFFTGTKGIYIYSPEQKKISSVQGLGNVYVRNLIRIDNEKFWVCTYGNGLYLLKKLKPYHVHVSKPDYFVSSHSVEEDSLGRIWVSSNEGLFMAYKSRVITTTLQGKTNEFFRFTVDDGLLTNEFNGGSTSPSVNMNKKIIGFPGMNGFVWFYPGQIRANPFDKEIIVTAVRSEDKLISPKNDSYYISKNADQIILNFDYAYHENQVNLAVSYKLDGKEVWNKAENKQIQFSRPGSGGKHLIIRIHTKGVSSKADVYKKITFYFEPKFYELPWFWVGIFLLLLLILFVSFKIGLKINKKKALFFQKKVLEKTQELNEKNLQLEKSRNKLLDSLTEKEILLKEIHHRVKNNLQLVISILSIQARKGNFDSIDEFIQKAQNRITSMSIIHEILYKSDSLSSVDFASYLEILTNTVKDSYHSEESNINIQYDIEPHVNFHLSTSISMGLIVNELLTNAFKHAFKTIKDSPTIWIRLRQIAPAKYMLELKDNGIGYSIQQFRNKSFGLQLIQILVSQLQGHFEVVRDADTTSRVIFHDLE</sequence>
<keyword evidence="12" id="KW-1185">Reference proteome</keyword>
<accession>A0A255YSK9</accession>
<dbReference type="NCBIfam" id="NF038128">
    <property type="entry name" value="choice_anch_J"/>
    <property type="match status" value="1"/>
</dbReference>
<evidence type="ECO:0000313" key="11">
    <source>
        <dbReference type="EMBL" id="OYQ32207.1"/>
    </source>
</evidence>
<keyword evidence="6" id="KW-0418">Kinase</keyword>
<evidence type="ECO:0000259" key="10">
    <source>
        <dbReference type="PROSITE" id="PS50853"/>
    </source>
</evidence>
<evidence type="ECO:0000256" key="3">
    <source>
        <dbReference type="ARBA" id="ARBA00022553"/>
    </source>
</evidence>
<keyword evidence="4" id="KW-0808">Transferase</keyword>
<comment type="caution">
    <text evidence="11">The sequence shown here is derived from an EMBL/GenBank/DDBJ whole genome shotgun (WGS) entry which is preliminary data.</text>
</comment>
<dbReference type="InterPro" id="IPR013783">
    <property type="entry name" value="Ig-like_fold"/>
</dbReference>
<dbReference type="OrthoDB" id="975384at2"/>
<dbReference type="EC" id="2.7.13.3" evidence="2"/>
<evidence type="ECO:0000256" key="2">
    <source>
        <dbReference type="ARBA" id="ARBA00012438"/>
    </source>
</evidence>
<dbReference type="Proteomes" id="UP000216605">
    <property type="component" value="Unassembled WGS sequence"/>
</dbReference>
<dbReference type="GO" id="GO:0005524">
    <property type="term" value="F:ATP binding"/>
    <property type="evidence" value="ECO:0007669"/>
    <property type="project" value="UniProtKB-KW"/>
</dbReference>
<protein>
    <recommendedName>
        <fullName evidence="2">histidine kinase</fullName>
        <ecNumber evidence="2">2.7.13.3</ecNumber>
    </recommendedName>
</protein>
<dbReference type="SUPFAM" id="SSF63829">
    <property type="entry name" value="Calcium-dependent phosphotriesterase"/>
    <property type="match status" value="1"/>
</dbReference>
<keyword evidence="8" id="KW-0812">Transmembrane</keyword>
<keyword evidence="3" id="KW-0597">Phosphoprotein</keyword>
<feature type="chain" id="PRO_5012942745" description="histidine kinase" evidence="9">
    <location>
        <begin position="20"/>
        <end position="1736"/>
    </location>
</feature>
<keyword evidence="5" id="KW-0547">Nucleotide-binding</keyword>
<dbReference type="SUPFAM" id="SSF49265">
    <property type="entry name" value="Fibronectin type III"/>
    <property type="match status" value="2"/>
</dbReference>
<dbReference type="Gene3D" id="3.30.450.20">
    <property type="entry name" value="PAS domain"/>
    <property type="match status" value="1"/>
</dbReference>
<keyword evidence="9" id="KW-0732">Signal</keyword>
<name>A0A255YSK9_9FLAO</name>
<dbReference type="PANTHER" id="PTHR41523">
    <property type="entry name" value="TWO-COMPONENT SYSTEM SENSOR PROTEIN"/>
    <property type="match status" value="1"/>
</dbReference>
<dbReference type="EMBL" id="NOXV01000303">
    <property type="protein sequence ID" value="OYQ32207.1"/>
    <property type="molecule type" value="Genomic_DNA"/>
</dbReference>
<evidence type="ECO:0000256" key="5">
    <source>
        <dbReference type="ARBA" id="ARBA00022741"/>
    </source>
</evidence>
<dbReference type="InterPro" id="IPR011495">
    <property type="entry name" value="Sig_transdc_His_kin_sub2_dim/P"/>
</dbReference>
<reference evidence="11 12" key="1">
    <citation type="submission" date="2017-07" db="EMBL/GenBank/DDBJ databases">
        <title>Flavobacterium cyanobacteriorum sp. nov., isolated from cyanobacterial aggregates in a eutrophic lake.</title>
        <authorList>
            <person name="Cai H."/>
        </authorList>
    </citation>
    <scope>NUCLEOTIDE SEQUENCE [LARGE SCALE GENOMIC DNA]</scope>
    <source>
        <strain evidence="11 12">TH021</strain>
    </source>
</reference>
<dbReference type="CDD" id="cd00063">
    <property type="entry name" value="FN3"/>
    <property type="match status" value="3"/>
</dbReference>
<dbReference type="Pfam" id="PF02518">
    <property type="entry name" value="HATPase_c"/>
    <property type="match status" value="1"/>
</dbReference>
<dbReference type="InterPro" id="IPR003594">
    <property type="entry name" value="HATPase_dom"/>
</dbReference>
<gene>
    <name evidence="11" type="ORF">CHU92_14055</name>
</gene>
<dbReference type="PANTHER" id="PTHR41523:SF8">
    <property type="entry name" value="ETHYLENE RESPONSE SENSOR PROTEIN"/>
    <property type="match status" value="1"/>
</dbReference>
<proteinExistence type="predicted"/>
<dbReference type="SMART" id="SM00387">
    <property type="entry name" value="HATPase_c"/>
    <property type="match status" value="1"/>
</dbReference>
<dbReference type="GO" id="GO:0004673">
    <property type="term" value="F:protein histidine kinase activity"/>
    <property type="evidence" value="ECO:0007669"/>
    <property type="project" value="UniProtKB-EC"/>
</dbReference>
<dbReference type="PROSITE" id="PS51257">
    <property type="entry name" value="PROKAR_LIPOPROTEIN"/>
    <property type="match status" value="1"/>
</dbReference>
<comment type="catalytic activity">
    <reaction evidence="1">
        <text>ATP + protein L-histidine = ADP + protein N-phospho-L-histidine.</text>
        <dbReference type="EC" id="2.7.13.3"/>
    </reaction>
</comment>
<feature type="transmembrane region" description="Helical" evidence="8">
    <location>
        <begin position="1473"/>
        <end position="1494"/>
    </location>
</feature>
<dbReference type="InterPro" id="IPR003961">
    <property type="entry name" value="FN3_dom"/>
</dbReference>
<feature type="signal peptide" evidence="9">
    <location>
        <begin position="1"/>
        <end position="19"/>
    </location>
</feature>
<dbReference type="Pfam" id="PF07568">
    <property type="entry name" value="HisKA_2"/>
    <property type="match status" value="1"/>
</dbReference>
<evidence type="ECO:0000256" key="8">
    <source>
        <dbReference type="SAM" id="Phobius"/>
    </source>
</evidence>
<dbReference type="RefSeq" id="WP_094416648.1">
    <property type="nucleotide sequence ID" value="NZ_NOXV01000303.1"/>
</dbReference>
<evidence type="ECO:0000256" key="1">
    <source>
        <dbReference type="ARBA" id="ARBA00000085"/>
    </source>
</evidence>
<keyword evidence="8" id="KW-0472">Membrane</keyword>
<feature type="domain" description="Fibronectin type-III" evidence="10">
    <location>
        <begin position="462"/>
        <end position="552"/>
    </location>
</feature>
<keyword evidence="8" id="KW-1133">Transmembrane helix</keyword>
<evidence type="ECO:0000256" key="4">
    <source>
        <dbReference type="ARBA" id="ARBA00022679"/>
    </source>
</evidence>
<dbReference type="Gene3D" id="3.30.565.10">
    <property type="entry name" value="Histidine kinase-like ATPase, C-terminal domain"/>
    <property type="match status" value="1"/>
</dbReference>
<dbReference type="Gene3D" id="2.60.120.200">
    <property type="match status" value="3"/>
</dbReference>
<evidence type="ECO:0000256" key="6">
    <source>
        <dbReference type="ARBA" id="ARBA00022777"/>
    </source>
</evidence>
<evidence type="ECO:0000256" key="9">
    <source>
        <dbReference type="SAM" id="SignalP"/>
    </source>
</evidence>
<dbReference type="SUPFAM" id="SSF55874">
    <property type="entry name" value="ATPase domain of HSP90 chaperone/DNA topoisomerase II/histidine kinase"/>
    <property type="match status" value="1"/>
</dbReference>
<dbReference type="PROSITE" id="PS50853">
    <property type="entry name" value="FN3"/>
    <property type="match status" value="3"/>
</dbReference>
<dbReference type="Gene3D" id="2.130.10.10">
    <property type="entry name" value="YVTN repeat-like/Quinoprotein amine dehydrogenase"/>
    <property type="match status" value="1"/>
</dbReference>
<dbReference type="InterPro" id="IPR036116">
    <property type="entry name" value="FN3_sf"/>
</dbReference>
<evidence type="ECO:0000313" key="12">
    <source>
        <dbReference type="Proteomes" id="UP000216605"/>
    </source>
</evidence>